<evidence type="ECO:0000313" key="3">
    <source>
        <dbReference type="Proteomes" id="UP001162793"/>
    </source>
</evidence>
<evidence type="ECO:0000256" key="1">
    <source>
        <dbReference type="SAM" id="MobiDB-lite"/>
    </source>
</evidence>
<dbReference type="RefSeq" id="WP_253535942.1">
    <property type="nucleotide sequence ID" value="NZ_JAMYWC010000002.1"/>
</dbReference>
<reference evidence="3" key="1">
    <citation type="journal article" date="2023" name="Front. Microbiol.">
        <title>Ralstonia chuxiongensis sp. nov., Ralstonia mojiangensis sp. nov., and Ralstonia soli sp. nov., isolated from tobacco fields, are three novel species in the family Burkholderiaceae.</title>
        <authorList>
            <person name="Lu C.H."/>
            <person name="Zhang Y.Y."/>
            <person name="Jiang N."/>
            <person name="Chen W."/>
            <person name="Shao X."/>
            <person name="Zhao Z.M."/>
            <person name="Lu W.L."/>
            <person name="Hu X."/>
            <person name="Xi Y.X."/>
            <person name="Zou S.Y."/>
            <person name="Wei Q.J."/>
            <person name="Lin Z.L."/>
            <person name="Gong L."/>
            <person name="Gai X.T."/>
            <person name="Zhang L.Q."/>
            <person name="Li J.Y."/>
            <person name="Jin Y."/>
            <person name="Xia Z.Y."/>
        </authorList>
    </citation>
    <scope>NUCLEOTIDE SEQUENCE [LARGE SCALE GENOMIC DNA]</scope>
    <source>
        <strain evidence="3">21YRMH01-3</strain>
    </source>
</reference>
<evidence type="ECO:0000313" key="2">
    <source>
        <dbReference type="EMBL" id="MCP1171984.1"/>
    </source>
</evidence>
<feature type="compositionally biased region" description="Pro residues" evidence="1">
    <location>
        <begin position="218"/>
        <end position="230"/>
    </location>
</feature>
<dbReference type="AlphaFoldDB" id="A0AA41WSJ6"/>
<name>A0AA41WSJ6_9RALS</name>
<dbReference type="EMBL" id="JAMYWC010000002">
    <property type="protein sequence ID" value="MCP1171984.1"/>
    <property type="molecule type" value="Genomic_DNA"/>
</dbReference>
<evidence type="ECO:0008006" key="4">
    <source>
        <dbReference type="Google" id="ProtNLM"/>
    </source>
</evidence>
<comment type="caution">
    <text evidence="2">The sequence shown here is derived from an EMBL/GenBank/DDBJ whole genome shotgun (WGS) entry which is preliminary data.</text>
</comment>
<accession>A0AA41WSJ6</accession>
<sequence>MRARTGALADLPVPRANAPRVQAGGIAVAVPARGRVAATLDRVRGAGQALANVGAQAARAGAAVGQYALHSPLVAGGVGVIAVSTYNMHRAEQRNDMLAFADSQAMARLAALMLGVRLAYVTVNRLFRTSAPSHANAQTMSDAVDMLNGLDGVDMTAETGRHTLYVIDHLQDIALLPRYDLHPAVRAAVRQAGDNPQQLIRNLMGVLTANPPVYSSRRPPPGAPQAPAPLVPPPALAPRGVSRETLHRAVDMLIGFAGAEEDMTAETGIHTQDVIDHLQDIAARPASLHPTVRRAAQAAGDDAQQLVRNLVAMMRQDPSILPARRQAQTQ</sequence>
<gene>
    <name evidence="2" type="ORF">NKG59_06420</name>
</gene>
<organism evidence="2 3">
    <name type="scientific">Ralstonia chuxiongensis</name>
    <dbReference type="NCBI Taxonomy" id="2957504"/>
    <lineage>
        <taxon>Bacteria</taxon>
        <taxon>Pseudomonadati</taxon>
        <taxon>Pseudomonadota</taxon>
        <taxon>Betaproteobacteria</taxon>
        <taxon>Burkholderiales</taxon>
        <taxon>Burkholderiaceae</taxon>
        <taxon>Ralstonia</taxon>
    </lineage>
</organism>
<keyword evidence="3" id="KW-1185">Reference proteome</keyword>
<proteinExistence type="predicted"/>
<feature type="region of interest" description="Disordered" evidence="1">
    <location>
        <begin position="211"/>
        <end position="230"/>
    </location>
</feature>
<protein>
    <recommendedName>
        <fullName evidence="4">Type III effector protein</fullName>
    </recommendedName>
</protein>
<dbReference type="Proteomes" id="UP001162793">
    <property type="component" value="Unassembled WGS sequence"/>
</dbReference>